<dbReference type="EMBL" id="UZAL01046805">
    <property type="protein sequence ID" value="VDP84500.1"/>
    <property type="molecule type" value="Genomic_DNA"/>
</dbReference>
<reference evidence="1 2" key="1">
    <citation type="submission" date="2018-11" db="EMBL/GenBank/DDBJ databases">
        <authorList>
            <consortium name="Pathogen Informatics"/>
        </authorList>
    </citation>
    <scope>NUCLEOTIDE SEQUENCE [LARGE SCALE GENOMIC DNA]</scope>
    <source>
        <strain>Denwood</strain>
        <strain evidence="2">Zambia</strain>
    </source>
</reference>
<dbReference type="AlphaFoldDB" id="A0A183Q3S3"/>
<feature type="non-terminal residue" evidence="1">
    <location>
        <position position="225"/>
    </location>
</feature>
<evidence type="ECO:0000313" key="2">
    <source>
        <dbReference type="Proteomes" id="UP000269396"/>
    </source>
</evidence>
<organism evidence="1 2">
    <name type="scientific">Schistosoma mattheei</name>
    <dbReference type="NCBI Taxonomy" id="31246"/>
    <lineage>
        <taxon>Eukaryota</taxon>
        <taxon>Metazoa</taxon>
        <taxon>Spiralia</taxon>
        <taxon>Lophotrochozoa</taxon>
        <taxon>Platyhelminthes</taxon>
        <taxon>Trematoda</taxon>
        <taxon>Digenea</taxon>
        <taxon>Strigeidida</taxon>
        <taxon>Schistosomatoidea</taxon>
        <taxon>Schistosomatidae</taxon>
        <taxon>Schistosoma</taxon>
    </lineage>
</organism>
<sequence>MKSNHYQNILIVLLIFLTGLNQTDQPSSDHQLTKYLNITCTDSKSIEKHHNLSPQSTIQSLDITINESKNSPKSDIKCSNDKLKQDFSQIKLLSNSFNTIINDKENLNYYHQYNNSNNNNMNMNKCFDVTDCYQSQETDHFSDSFNSSTSCTSTSHYIQIQEDGIDNTDKEELEIRRKRRKQILPQQNFHFTPVITNNMDDLMEINDISNENDMTRFIDYELDDS</sequence>
<accession>A0A183Q3S3</accession>
<proteinExistence type="predicted"/>
<name>A0A183Q3S3_9TREM</name>
<gene>
    <name evidence="1" type="ORF">SMTD_LOCUS21259</name>
</gene>
<evidence type="ECO:0000313" key="1">
    <source>
        <dbReference type="EMBL" id="VDP84500.1"/>
    </source>
</evidence>
<protein>
    <submittedName>
        <fullName evidence="1">Uncharacterized protein</fullName>
    </submittedName>
</protein>
<dbReference type="Proteomes" id="UP000269396">
    <property type="component" value="Unassembled WGS sequence"/>
</dbReference>
<keyword evidence="2" id="KW-1185">Reference proteome</keyword>